<keyword evidence="2" id="KW-1185">Reference proteome</keyword>
<evidence type="ECO:0000313" key="1">
    <source>
        <dbReference type="EMBL" id="PVE43484.1"/>
    </source>
</evidence>
<dbReference type="AlphaFoldDB" id="A0A2T7UFQ3"/>
<proteinExistence type="predicted"/>
<evidence type="ECO:0000313" key="2">
    <source>
        <dbReference type="Proteomes" id="UP000037507"/>
    </source>
</evidence>
<protein>
    <submittedName>
        <fullName evidence="1">Uncharacterized protein</fullName>
    </submittedName>
</protein>
<accession>A0A2T7UFQ3</accession>
<gene>
    <name evidence="1" type="ORF">H663_005585</name>
</gene>
<dbReference type="STRING" id="1293045.H663_03525"/>
<organism evidence="1 2">
    <name type="scientific">Limnohabitans planktonicus II-D5</name>
    <dbReference type="NCBI Taxonomy" id="1293045"/>
    <lineage>
        <taxon>Bacteria</taxon>
        <taxon>Pseudomonadati</taxon>
        <taxon>Pseudomonadota</taxon>
        <taxon>Betaproteobacteria</taxon>
        <taxon>Burkholderiales</taxon>
        <taxon>Comamonadaceae</taxon>
        <taxon>Limnohabitans</taxon>
    </lineage>
</organism>
<dbReference type="RefSeq" id="WP_053169909.1">
    <property type="nucleotide sequence ID" value="NZ_LFYT02000005.1"/>
</dbReference>
<dbReference type="OrthoDB" id="8909032at2"/>
<comment type="caution">
    <text evidence="1">The sequence shown here is derived from an EMBL/GenBank/DDBJ whole genome shotgun (WGS) entry which is preliminary data.</text>
</comment>
<dbReference type="Proteomes" id="UP000037507">
    <property type="component" value="Unassembled WGS sequence"/>
</dbReference>
<sequence length="127" mass="13818">MSFTRSRLPNWLSFLLVWALLWTPLWAHWHRIAHSTPQGISAPIGLHEAHAAEDGQSASESELGGHAAGSELCLVLDHLTHAERLSASTAAWTSPRVPAQAPVFELAFSSDQDLWSPAQARAPPVLI</sequence>
<name>A0A2T7UFQ3_9BURK</name>
<dbReference type="EMBL" id="LFYT02000005">
    <property type="protein sequence ID" value="PVE43484.1"/>
    <property type="molecule type" value="Genomic_DNA"/>
</dbReference>
<reference evidence="1" key="1">
    <citation type="submission" date="2017-04" db="EMBL/GenBank/DDBJ databases">
        <title>Unexpected and diverse lifestyles within the genus Limnohabitans.</title>
        <authorList>
            <person name="Kasalicky V."/>
            <person name="Mehrshad M."/>
            <person name="Andrei S.-A."/>
            <person name="Salcher M."/>
            <person name="Kratochvilova H."/>
            <person name="Simek K."/>
            <person name="Ghai R."/>
        </authorList>
    </citation>
    <scope>NUCLEOTIDE SEQUENCE [LARGE SCALE GENOMIC DNA]</scope>
    <source>
        <strain evidence="1">II-D5</strain>
    </source>
</reference>